<proteinExistence type="predicted"/>
<keyword evidence="2" id="KW-1185">Reference proteome</keyword>
<organism evidence="1 2">
    <name type="scientific">Parelaphostrongylus tenuis</name>
    <name type="common">Meningeal worm</name>
    <dbReference type="NCBI Taxonomy" id="148309"/>
    <lineage>
        <taxon>Eukaryota</taxon>
        <taxon>Metazoa</taxon>
        <taxon>Ecdysozoa</taxon>
        <taxon>Nematoda</taxon>
        <taxon>Chromadorea</taxon>
        <taxon>Rhabditida</taxon>
        <taxon>Rhabditina</taxon>
        <taxon>Rhabditomorpha</taxon>
        <taxon>Strongyloidea</taxon>
        <taxon>Metastrongylidae</taxon>
        <taxon>Parelaphostrongylus</taxon>
    </lineage>
</organism>
<accession>A0AAD5MYN6</accession>
<dbReference type="AlphaFoldDB" id="A0AAD5MYN6"/>
<dbReference type="EMBL" id="JAHQIW010003318">
    <property type="protein sequence ID" value="KAJ1358191.1"/>
    <property type="molecule type" value="Genomic_DNA"/>
</dbReference>
<gene>
    <name evidence="1" type="ORF">KIN20_016535</name>
</gene>
<dbReference type="Proteomes" id="UP001196413">
    <property type="component" value="Unassembled WGS sequence"/>
</dbReference>
<comment type="caution">
    <text evidence="1">The sequence shown here is derived from an EMBL/GenBank/DDBJ whole genome shotgun (WGS) entry which is preliminary data.</text>
</comment>
<reference evidence="1" key="1">
    <citation type="submission" date="2021-06" db="EMBL/GenBank/DDBJ databases">
        <title>Parelaphostrongylus tenuis whole genome reference sequence.</title>
        <authorList>
            <person name="Garwood T.J."/>
            <person name="Larsen P.A."/>
            <person name="Fountain-Jones N.M."/>
            <person name="Garbe J.R."/>
            <person name="Macchietto M.G."/>
            <person name="Kania S.A."/>
            <person name="Gerhold R.W."/>
            <person name="Richards J.E."/>
            <person name="Wolf T.M."/>
        </authorList>
    </citation>
    <scope>NUCLEOTIDE SEQUENCE</scope>
    <source>
        <strain evidence="1">MNPRO001-30</strain>
        <tissue evidence="1">Meninges</tissue>
    </source>
</reference>
<name>A0AAD5MYN6_PARTN</name>
<evidence type="ECO:0000313" key="1">
    <source>
        <dbReference type="EMBL" id="KAJ1358191.1"/>
    </source>
</evidence>
<protein>
    <submittedName>
        <fullName evidence="1">Uncharacterized protein</fullName>
    </submittedName>
</protein>
<evidence type="ECO:0000313" key="2">
    <source>
        <dbReference type="Proteomes" id="UP001196413"/>
    </source>
</evidence>
<sequence length="59" mass="6640">MLLQISVSLRKEVRYRCGITGCHSTEWSRISPTVQGHTGRLLIGQTVVDSSLFFTVQFV</sequence>